<sequence length="573" mass="66605">MSTVQLTSQQKKILKKKIRAKLKRLKRRERKKQRRKKATLTAQTKEEIKKEITKVSDEYEISPLQNSLVNNPEFSNLVQKFDPNLQEETSNEIESEKMKNGDGGYNNGENGSGSEYSDEEDIRLSRKKLKKLNRLTVSQLKQLVRKPEVVELHDPNSSDPRLLIYLKSYRNTVPVPRHWSSKSRYLHGKRGFLKDVYKLPHFVEKTGISKIRTALIEQDEEKSSKRKQREQVMPKMKRMEIDYKILYDAFFKYQTKPSMTEFGNLYYEKKELEMKFKGKQPGLIGERLKEALGIPEGAPPPWLIAQQKYGPPPSYQNLRIPGLNAPIPPNAKYGYQRGGWGMLPVDEFGKPIYGKAFQQIDLAKIRMYDHEIERNNWGELEEEVYESEDESEEEEESEEEKSDLEEEGEFDEDQLDHELESRIQIENENINNLLQPGQMMSGISSTIPSGFQTPMMMQLRKDQDKSSQVSASNAQDNMKLFTVIDKVDTSQKGNIMGTEFLYDLSNITNSNVNNSNVLNLQNSNPLPNSVNKQQLSQNQSSKIEIKNVPQKEKKTKKKKKKKKKKKRNYDFKF</sequence>
<dbReference type="PANTHER" id="PTHR12785">
    <property type="entry name" value="SPLICING FACTOR 3B"/>
    <property type="match status" value="1"/>
</dbReference>
<feature type="domain" description="PSP proline-rich" evidence="2">
    <location>
        <begin position="276"/>
        <end position="329"/>
    </location>
</feature>
<dbReference type="EMBL" id="JANTQA010000063">
    <property type="protein sequence ID" value="KAJ3427001.1"/>
    <property type="molecule type" value="Genomic_DNA"/>
</dbReference>
<dbReference type="Proteomes" id="UP001146793">
    <property type="component" value="Unassembled WGS sequence"/>
</dbReference>
<reference evidence="3" key="1">
    <citation type="submission" date="2022-08" db="EMBL/GenBank/DDBJ databases">
        <title>Novel sulphate-reducing endosymbionts in the free-living metamonad Anaeramoeba.</title>
        <authorList>
            <person name="Jerlstrom-Hultqvist J."/>
            <person name="Cepicka I."/>
            <person name="Gallot-Lavallee L."/>
            <person name="Salas-Leiva D."/>
            <person name="Curtis B.A."/>
            <person name="Zahonova K."/>
            <person name="Pipaliya S."/>
            <person name="Dacks J."/>
            <person name="Roger A.J."/>
        </authorList>
    </citation>
    <scope>NUCLEOTIDE SEQUENCE</scope>
    <source>
        <strain evidence="3">Busselton2</strain>
    </source>
</reference>
<comment type="caution">
    <text evidence="3">The sequence shown here is derived from an EMBL/GenBank/DDBJ whole genome shotgun (WGS) entry which is preliminary data.</text>
</comment>
<dbReference type="PANTHER" id="PTHR12785:SF6">
    <property type="entry name" value="SPLICING FACTOR 3B SUBUNIT 2"/>
    <property type="match status" value="1"/>
</dbReference>
<feature type="compositionally biased region" description="Basic residues" evidence="1">
    <location>
        <begin position="23"/>
        <end position="38"/>
    </location>
</feature>
<feature type="region of interest" description="Disordered" evidence="1">
    <location>
        <begin position="523"/>
        <end position="573"/>
    </location>
</feature>
<feature type="region of interest" description="Disordered" evidence="1">
    <location>
        <begin position="87"/>
        <end position="119"/>
    </location>
</feature>
<dbReference type="InterPro" id="IPR006568">
    <property type="entry name" value="PSP_pro-rich"/>
</dbReference>
<evidence type="ECO:0000313" key="4">
    <source>
        <dbReference type="Proteomes" id="UP001146793"/>
    </source>
</evidence>
<dbReference type="Pfam" id="PF04037">
    <property type="entry name" value="DUF382"/>
    <property type="match status" value="1"/>
</dbReference>
<evidence type="ECO:0000256" key="1">
    <source>
        <dbReference type="SAM" id="MobiDB-lite"/>
    </source>
</evidence>
<dbReference type="SMART" id="SM00581">
    <property type="entry name" value="PSP"/>
    <property type="match status" value="1"/>
</dbReference>
<feature type="compositionally biased region" description="Low complexity" evidence="1">
    <location>
        <begin position="523"/>
        <end position="541"/>
    </location>
</feature>
<name>A0AAV7YEJ7_9EUKA</name>
<dbReference type="AlphaFoldDB" id="A0AAV7YEJ7"/>
<dbReference type="Pfam" id="PF04046">
    <property type="entry name" value="PSP"/>
    <property type="match status" value="1"/>
</dbReference>
<feature type="region of interest" description="Disordered" evidence="1">
    <location>
        <begin position="379"/>
        <end position="412"/>
    </location>
</feature>
<protein>
    <submittedName>
        <fullName evidence="3">Splicing factor 3b subunit</fullName>
    </submittedName>
</protein>
<organism evidence="3 4">
    <name type="scientific">Anaeramoeba flamelloides</name>
    <dbReference type="NCBI Taxonomy" id="1746091"/>
    <lineage>
        <taxon>Eukaryota</taxon>
        <taxon>Metamonada</taxon>
        <taxon>Anaeramoebidae</taxon>
        <taxon>Anaeramoeba</taxon>
    </lineage>
</organism>
<gene>
    <name evidence="3" type="ORF">M0812_26576</name>
</gene>
<feature type="compositionally biased region" description="Basic residues" evidence="1">
    <location>
        <begin position="553"/>
        <end position="567"/>
    </location>
</feature>
<dbReference type="InterPro" id="IPR007180">
    <property type="entry name" value="DUF382"/>
</dbReference>
<evidence type="ECO:0000313" key="3">
    <source>
        <dbReference type="EMBL" id="KAJ3427001.1"/>
    </source>
</evidence>
<proteinExistence type="predicted"/>
<feature type="region of interest" description="Disordered" evidence="1">
    <location>
        <begin position="23"/>
        <end position="45"/>
    </location>
</feature>
<dbReference type="InterPro" id="IPR052584">
    <property type="entry name" value="U2_snRNP_Complex_Component"/>
</dbReference>
<evidence type="ECO:0000259" key="2">
    <source>
        <dbReference type="SMART" id="SM00581"/>
    </source>
</evidence>
<dbReference type="GO" id="GO:0005634">
    <property type="term" value="C:nucleus"/>
    <property type="evidence" value="ECO:0007669"/>
    <property type="project" value="InterPro"/>
</dbReference>
<accession>A0AAV7YEJ7</accession>
<feature type="compositionally biased region" description="Basic and acidic residues" evidence="1">
    <location>
        <begin position="543"/>
        <end position="552"/>
    </location>
</feature>